<comment type="similarity">
    <text evidence="2">Belongs to the prephenate/arogenate dehydrogenase family.</text>
</comment>
<feature type="domain" description="ACT" evidence="11">
    <location>
        <begin position="291"/>
        <end position="358"/>
    </location>
</feature>
<evidence type="ECO:0000313" key="13">
    <source>
        <dbReference type="Proteomes" id="UP001597326"/>
    </source>
</evidence>
<name>A0ABW4RVM9_9ACTN</name>
<keyword evidence="13" id="KW-1185">Reference proteome</keyword>
<dbReference type="SUPFAM" id="SSF48179">
    <property type="entry name" value="6-phosphogluconate dehydrogenase C-terminal domain-like"/>
    <property type="match status" value="1"/>
</dbReference>
<keyword evidence="6 12" id="KW-0560">Oxidoreductase</keyword>
<dbReference type="NCBIfam" id="NF005110">
    <property type="entry name" value="PRK06545.2-2"/>
    <property type="match status" value="1"/>
</dbReference>
<dbReference type="NCBIfam" id="NF005111">
    <property type="entry name" value="PRK06545.2-3"/>
    <property type="match status" value="1"/>
</dbReference>
<evidence type="ECO:0000256" key="3">
    <source>
        <dbReference type="ARBA" id="ARBA00012068"/>
    </source>
</evidence>
<dbReference type="InterPro" id="IPR045865">
    <property type="entry name" value="ACT-like_dom_sf"/>
</dbReference>
<dbReference type="Pfam" id="PF02153">
    <property type="entry name" value="PDH_N"/>
    <property type="match status" value="1"/>
</dbReference>
<evidence type="ECO:0000256" key="4">
    <source>
        <dbReference type="ARBA" id="ARBA00016891"/>
    </source>
</evidence>
<keyword evidence="7" id="KW-0520">NAD</keyword>
<dbReference type="CDD" id="cd02116">
    <property type="entry name" value="ACT"/>
    <property type="match status" value="1"/>
</dbReference>
<dbReference type="InterPro" id="IPR003099">
    <property type="entry name" value="Prephen_DH"/>
</dbReference>
<evidence type="ECO:0000256" key="5">
    <source>
        <dbReference type="ARBA" id="ARBA00022498"/>
    </source>
</evidence>
<dbReference type="InterPro" id="IPR046825">
    <property type="entry name" value="PDH_C"/>
</dbReference>
<protein>
    <recommendedName>
        <fullName evidence="4">Prephenate dehydrogenase</fullName>
        <ecNumber evidence="3">1.3.1.12</ecNumber>
    </recommendedName>
</protein>
<dbReference type="InterPro" id="IPR008927">
    <property type="entry name" value="6-PGluconate_DH-like_C_sf"/>
</dbReference>
<evidence type="ECO:0000256" key="8">
    <source>
        <dbReference type="ARBA" id="ARBA00023141"/>
    </source>
</evidence>
<comment type="pathway">
    <text evidence="1">Amino-acid biosynthesis; L-tyrosine biosynthesis; (4-hydroxyphenyl)pyruvate from prephenate (NAD(+) route): step 1/1.</text>
</comment>
<dbReference type="EMBL" id="JBHUFZ010000015">
    <property type="protein sequence ID" value="MFD1889859.1"/>
    <property type="molecule type" value="Genomic_DNA"/>
</dbReference>
<sequence length="358" mass="37879">MSAALPHSVGPVVVIGAGLVGTSIGLALRTSGEQVHLVDRSASHAVVAAGLGAGVVDRAEPDEVRLVVVATPPDAIARTVLESLHRYRSAVVTDVGSVKGRILDELRASGADLSRYVGGHPMAGSQHAGPLTAVAELFVDRTWVVSAGPDNQPDDVARVRRMAELCGAQVVAMPAEQHDEAVAQVSHLPQLMSTLTAGHLRQVPGDHLRLAGQGIRDVTRIAASDPQLWRQIISANAEAIRHELEGVRADLDELFAVLDDPQALEEFMARGRSGARLLPGKHGAHPADWVAVVIEIPDTPGALGRLFHDIGAEGVNVEDLSIEHDATREVGYLSVEVSPPFAERLRTAMKAKGWALRA</sequence>
<evidence type="ECO:0000256" key="6">
    <source>
        <dbReference type="ARBA" id="ARBA00023002"/>
    </source>
</evidence>
<dbReference type="Proteomes" id="UP001597326">
    <property type="component" value="Unassembled WGS sequence"/>
</dbReference>
<evidence type="ECO:0000256" key="7">
    <source>
        <dbReference type="ARBA" id="ARBA00023027"/>
    </source>
</evidence>
<dbReference type="Gene3D" id="3.40.50.720">
    <property type="entry name" value="NAD(P)-binding Rossmann-like Domain"/>
    <property type="match status" value="1"/>
</dbReference>
<keyword evidence="5" id="KW-0827">Tyrosine biosynthesis</keyword>
<comment type="catalytic activity">
    <reaction evidence="9">
        <text>prephenate + NAD(+) = 3-(4-hydroxyphenyl)pyruvate + CO2 + NADH</text>
        <dbReference type="Rhea" id="RHEA:13869"/>
        <dbReference type="ChEBI" id="CHEBI:16526"/>
        <dbReference type="ChEBI" id="CHEBI:29934"/>
        <dbReference type="ChEBI" id="CHEBI:36242"/>
        <dbReference type="ChEBI" id="CHEBI:57540"/>
        <dbReference type="ChEBI" id="CHEBI:57945"/>
        <dbReference type="EC" id="1.3.1.12"/>
    </reaction>
</comment>
<dbReference type="InterPro" id="IPR050812">
    <property type="entry name" value="Preph/Arog_dehydrog"/>
</dbReference>
<evidence type="ECO:0000256" key="1">
    <source>
        <dbReference type="ARBA" id="ARBA00005067"/>
    </source>
</evidence>
<proteinExistence type="inferred from homology"/>
<dbReference type="Pfam" id="PF20463">
    <property type="entry name" value="PDH_C"/>
    <property type="match status" value="1"/>
</dbReference>
<keyword evidence="8" id="KW-0028">Amino-acid biosynthesis</keyword>
<dbReference type="InterPro" id="IPR046826">
    <property type="entry name" value="PDH_N"/>
</dbReference>
<dbReference type="SUPFAM" id="SSF55021">
    <property type="entry name" value="ACT-like"/>
    <property type="match status" value="1"/>
</dbReference>
<dbReference type="PROSITE" id="PS51671">
    <property type="entry name" value="ACT"/>
    <property type="match status" value="1"/>
</dbReference>
<dbReference type="EC" id="1.3.1.12" evidence="3"/>
<evidence type="ECO:0000313" key="12">
    <source>
        <dbReference type="EMBL" id="MFD1889859.1"/>
    </source>
</evidence>
<dbReference type="PANTHER" id="PTHR21363:SF0">
    <property type="entry name" value="PREPHENATE DEHYDROGENASE [NADP(+)]"/>
    <property type="match status" value="1"/>
</dbReference>
<keyword evidence="8" id="KW-0057">Aromatic amino acid biosynthesis</keyword>
<dbReference type="Gene3D" id="1.10.3660.10">
    <property type="entry name" value="6-phosphogluconate dehydrogenase C-terminal like domain"/>
    <property type="match status" value="1"/>
</dbReference>
<evidence type="ECO:0000259" key="10">
    <source>
        <dbReference type="PROSITE" id="PS51176"/>
    </source>
</evidence>
<dbReference type="NCBIfam" id="NF005112">
    <property type="entry name" value="PRK06545.2-4"/>
    <property type="match status" value="1"/>
</dbReference>
<accession>A0ABW4RVM9</accession>
<dbReference type="PANTHER" id="PTHR21363">
    <property type="entry name" value="PREPHENATE DEHYDROGENASE"/>
    <property type="match status" value="1"/>
</dbReference>
<evidence type="ECO:0000256" key="2">
    <source>
        <dbReference type="ARBA" id="ARBA00007964"/>
    </source>
</evidence>
<evidence type="ECO:0000259" key="11">
    <source>
        <dbReference type="PROSITE" id="PS51671"/>
    </source>
</evidence>
<comment type="caution">
    <text evidence="12">The sequence shown here is derived from an EMBL/GenBank/DDBJ whole genome shotgun (WGS) entry which is preliminary data.</text>
</comment>
<dbReference type="PROSITE" id="PS51176">
    <property type="entry name" value="PDH_ADH"/>
    <property type="match status" value="1"/>
</dbReference>
<dbReference type="RefSeq" id="WP_343873489.1">
    <property type="nucleotide sequence ID" value="NZ_BAAAIX010000016.1"/>
</dbReference>
<dbReference type="GO" id="GO:0008977">
    <property type="term" value="F:prephenate dehydrogenase (NAD+) activity"/>
    <property type="evidence" value="ECO:0007669"/>
    <property type="project" value="UniProtKB-EC"/>
</dbReference>
<dbReference type="InterPro" id="IPR036291">
    <property type="entry name" value="NAD(P)-bd_dom_sf"/>
</dbReference>
<feature type="domain" description="Prephenate/arogenate dehydrogenase" evidence="10">
    <location>
        <begin position="10"/>
        <end position="289"/>
    </location>
</feature>
<evidence type="ECO:0000256" key="9">
    <source>
        <dbReference type="ARBA" id="ARBA00049260"/>
    </source>
</evidence>
<gene>
    <name evidence="12" type="ORF">ACFSCS_06600</name>
</gene>
<organism evidence="12 13">
    <name type="scientific">Luteococcus peritonei</name>
    <dbReference type="NCBI Taxonomy" id="88874"/>
    <lineage>
        <taxon>Bacteria</taxon>
        <taxon>Bacillati</taxon>
        <taxon>Actinomycetota</taxon>
        <taxon>Actinomycetes</taxon>
        <taxon>Propionibacteriales</taxon>
        <taxon>Propionibacteriaceae</taxon>
        <taxon>Luteococcus</taxon>
    </lineage>
</organism>
<dbReference type="InterPro" id="IPR002912">
    <property type="entry name" value="ACT_dom"/>
</dbReference>
<reference evidence="13" key="1">
    <citation type="journal article" date="2019" name="Int. J. Syst. Evol. Microbiol.">
        <title>The Global Catalogue of Microorganisms (GCM) 10K type strain sequencing project: providing services to taxonomists for standard genome sequencing and annotation.</title>
        <authorList>
            <consortium name="The Broad Institute Genomics Platform"/>
            <consortium name="The Broad Institute Genome Sequencing Center for Infectious Disease"/>
            <person name="Wu L."/>
            <person name="Ma J."/>
        </authorList>
    </citation>
    <scope>NUCLEOTIDE SEQUENCE [LARGE SCALE GENOMIC DNA]</scope>
    <source>
        <strain evidence="13">CAIM 431</strain>
    </source>
</reference>
<dbReference type="SUPFAM" id="SSF51735">
    <property type="entry name" value="NAD(P)-binding Rossmann-fold domains"/>
    <property type="match status" value="1"/>
</dbReference>